<evidence type="ECO:0000313" key="1">
    <source>
        <dbReference type="EMBL" id="KAH7980107.1"/>
    </source>
</evidence>
<dbReference type="Proteomes" id="UP000821865">
    <property type="component" value="Chromosome 1"/>
</dbReference>
<name>A0ACB8E0A5_DERSI</name>
<accession>A0ACB8E0A5</accession>
<organism evidence="1 2">
    <name type="scientific">Dermacentor silvarum</name>
    <name type="common">Tick</name>
    <dbReference type="NCBI Taxonomy" id="543639"/>
    <lineage>
        <taxon>Eukaryota</taxon>
        <taxon>Metazoa</taxon>
        <taxon>Ecdysozoa</taxon>
        <taxon>Arthropoda</taxon>
        <taxon>Chelicerata</taxon>
        <taxon>Arachnida</taxon>
        <taxon>Acari</taxon>
        <taxon>Parasitiformes</taxon>
        <taxon>Ixodida</taxon>
        <taxon>Ixodoidea</taxon>
        <taxon>Ixodidae</taxon>
        <taxon>Rhipicephalinae</taxon>
        <taxon>Dermacentor</taxon>
    </lineage>
</organism>
<protein>
    <submittedName>
        <fullName evidence="1">Uncharacterized protein</fullName>
    </submittedName>
</protein>
<evidence type="ECO:0000313" key="2">
    <source>
        <dbReference type="Proteomes" id="UP000821865"/>
    </source>
</evidence>
<gene>
    <name evidence="1" type="ORF">HPB49_013076</name>
</gene>
<comment type="caution">
    <text evidence="1">The sequence shown here is derived from an EMBL/GenBank/DDBJ whole genome shotgun (WGS) entry which is preliminary data.</text>
</comment>
<proteinExistence type="predicted"/>
<sequence length="381" mass="43663">MDLMRVKLAAQVFSRSMASAIKHYTERNVFNALEAAGTVEFTERINDLFDAMNRRHPGDAVRKEGKDILVMKESLQWLNDWERDLNSGVITKEMFPTPLTAEGLRVSILSTLDLTEYLLTECGFNYVLTAKFNQDPIERFFGKVRQAAAENDHPDMPTFLQLYRMLAVYSLLKPPKFGNCEAREEAPVNDFAAFRATFKKNKSDGSNIDMLKAKLDGLIETEEWDCDDIVRHDSSSADVVDAILYYVTGFVSRRMTKFLPCAKCRQSLSVTTTSRPEAALTHGKTRGGLTHPNSQLYEMLRCAENFFSKSMDDCDVFWRTIEHVLDNFPLTFPCHEHKNEAIAKILRYYVAMRMRQHCLCEARNSVKVSQEKKKLSRLCTN</sequence>
<keyword evidence="2" id="KW-1185">Reference proteome</keyword>
<dbReference type="EMBL" id="CM023470">
    <property type="protein sequence ID" value="KAH7980107.1"/>
    <property type="molecule type" value="Genomic_DNA"/>
</dbReference>
<reference evidence="1" key="1">
    <citation type="submission" date="2020-05" db="EMBL/GenBank/DDBJ databases">
        <title>Large-scale comparative analyses of tick genomes elucidate their genetic diversity and vector capacities.</title>
        <authorList>
            <person name="Jia N."/>
            <person name="Wang J."/>
            <person name="Shi W."/>
            <person name="Du L."/>
            <person name="Sun Y."/>
            <person name="Zhan W."/>
            <person name="Jiang J."/>
            <person name="Wang Q."/>
            <person name="Zhang B."/>
            <person name="Ji P."/>
            <person name="Sakyi L.B."/>
            <person name="Cui X."/>
            <person name="Yuan T."/>
            <person name="Jiang B."/>
            <person name="Yang W."/>
            <person name="Lam T.T.-Y."/>
            <person name="Chang Q."/>
            <person name="Ding S."/>
            <person name="Wang X."/>
            <person name="Zhu J."/>
            <person name="Ruan X."/>
            <person name="Zhao L."/>
            <person name="Wei J."/>
            <person name="Que T."/>
            <person name="Du C."/>
            <person name="Cheng J."/>
            <person name="Dai P."/>
            <person name="Han X."/>
            <person name="Huang E."/>
            <person name="Gao Y."/>
            <person name="Liu J."/>
            <person name="Shao H."/>
            <person name="Ye R."/>
            <person name="Li L."/>
            <person name="Wei W."/>
            <person name="Wang X."/>
            <person name="Wang C."/>
            <person name="Yang T."/>
            <person name="Huo Q."/>
            <person name="Li W."/>
            <person name="Guo W."/>
            <person name="Chen H."/>
            <person name="Zhou L."/>
            <person name="Ni X."/>
            <person name="Tian J."/>
            <person name="Zhou Y."/>
            <person name="Sheng Y."/>
            <person name="Liu T."/>
            <person name="Pan Y."/>
            <person name="Xia L."/>
            <person name="Li J."/>
            <person name="Zhao F."/>
            <person name="Cao W."/>
        </authorList>
    </citation>
    <scope>NUCLEOTIDE SEQUENCE</scope>
    <source>
        <strain evidence="1">Dsil-2018</strain>
    </source>
</reference>